<dbReference type="Proteomes" id="UP000614601">
    <property type="component" value="Unassembled WGS sequence"/>
</dbReference>
<dbReference type="Proteomes" id="UP000783686">
    <property type="component" value="Unassembled WGS sequence"/>
</dbReference>
<feature type="chain" id="PRO_5035595647" evidence="1">
    <location>
        <begin position="24"/>
        <end position="179"/>
    </location>
</feature>
<reference evidence="2" key="1">
    <citation type="submission" date="2020-09" db="EMBL/GenBank/DDBJ databases">
        <authorList>
            <person name="Kikuchi T."/>
        </authorList>
    </citation>
    <scope>NUCLEOTIDE SEQUENCE</scope>
    <source>
        <strain evidence="2">SH1</strain>
    </source>
</reference>
<protein>
    <submittedName>
        <fullName evidence="2">Uncharacterized protein</fullName>
    </submittedName>
</protein>
<comment type="caution">
    <text evidence="2">The sequence shown here is derived from an EMBL/GenBank/DDBJ whole genome shotgun (WGS) entry which is preliminary data.</text>
</comment>
<gene>
    <name evidence="2" type="ORF">BOKJ2_LOCUS12465</name>
</gene>
<name>A0A811LLN0_9BILA</name>
<dbReference type="EMBL" id="CAJFDH010000006">
    <property type="protein sequence ID" value="CAD5228012.1"/>
    <property type="molecule type" value="Genomic_DNA"/>
</dbReference>
<sequence length="179" mass="20268">MMTNCRPHAILILFFGLIQLSSADPCQKLAICALDKCIPQASAYPPVFQTVEKMLQSANFGCILGPMCFNECAACDSCKYAQDQIKKLLLREETVGRCPKLESCARTCLDDNVLDPFNCVFKSRCAHHCLNEDDCPPCRDVVKRVFTGFCYRNGFIDHYQRKCKPMFDEVSLEFVKGRV</sequence>
<organism evidence="2 3">
    <name type="scientific">Bursaphelenchus okinawaensis</name>
    <dbReference type="NCBI Taxonomy" id="465554"/>
    <lineage>
        <taxon>Eukaryota</taxon>
        <taxon>Metazoa</taxon>
        <taxon>Ecdysozoa</taxon>
        <taxon>Nematoda</taxon>
        <taxon>Chromadorea</taxon>
        <taxon>Rhabditida</taxon>
        <taxon>Tylenchina</taxon>
        <taxon>Tylenchomorpha</taxon>
        <taxon>Aphelenchoidea</taxon>
        <taxon>Aphelenchoididae</taxon>
        <taxon>Bursaphelenchus</taxon>
    </lineage>
</organism>
<dbReference type="InterPro" id="IPR035161">
    <property type="entry name" value="DUF5332"/>
</dbReference>
<dbReference type="EMBL" id="CAJFCW020000006">
    <property type="protein sequence ID" value="CAG9123991.1"/>
    <property type="molecule type" value="Genomic_DNA"/>
</dbReference>
<feature type="signal peptide" evidence="1">
    <location>
        <begin position="1"/>
        <end position="23"/>
    </location>
</feature>
<dbReference type="PANTHER" id="PTHR38612">
    <property type="entry name" value="PROTEIN DCT-5-RELATED"/>
    <property type="match status" value="1"/>
</dbReference>
<dbReference type="AlphaFoldDB" id="A0A811LLN0"/>
<keyword evidence="1" id="KW-0732">Signal</keyword>
<evidence type="ECO:0000256" key="1">
    <source>
        <dbReference type="SAM" id="SignalP"/>
    </source>
</evidence>
<proteinExistence type="predicted"/>
<dbReference type="Pfam" id="PF17266">
    <property type="entry name" value="DUF5332"/>
    <property type="match status" value="1"/>
</dbReference>
<evidence type="ECO:0000313" key="2">
    <source>
        <dbReference type="EMBL" id="CAD5228012.1"/>
    </source>
</evidence>
<keyword evidence="3" id="KW-1185">Reference proteome</keyword>
<dbReference type="OrthoDB" id="5840377at2759"/>
<evidence type="ECO:0000313" key="3">
    <source>
        <dbReference type="Proteomes" id="UP000614601"/>
    </source>
</evidence>
<accession>A0A811LLN0</accession>
<dbReference type="PANTHER" id="PTHR38612:SF2">
    <property type="entry name" value="PROTEIN DCT-5"/>
    <property type="match status" value="1"/>
</dbReference>